<evidence type="ECO:0000256" key="3">
    <source>
        <dbReference type="ARBA" id="ARBA00023125"/>
    </source>
</evidence>
<name>A0A8J2YPC2_9PROT</name>
<dbReference type="PANTHER" id="PTHR30537">
    <property type="entry name" value="HTH-TYPE TRANSCRIPTIONAL REGULATOR"/>
    <property type="match status" value="1"/>
</dbReference>
<evidence type="ECO:0000313" key="6">
    <source>
        <dbReference type="EMBL" id="GGE99835.1"/>
    </source>
</evidence>
<reference evidence="6" key="1">
    <citation type="journal article" date="2014" name="Int. J. Syst. Evol. Microbiol.">
        <title>Complete genome sequence of Corynebacterium casei LMG S-19264T (=DSM 44701T), isolated from a smear-ripened cheese.</title>
        <authorList>
            <consortium name="US DOE Joint Genome Institute (JGI-PGF)"/>
            <person name="Walter F."/>
            <person name="Albersmeier A."/>
            <person name="Kalinowski J."/>
            <person name="Ruckert C."/>
        </authorList>
    </citation>
    <scope>NUCLEOTIDE SEQUENCE</scope>
    <source>
        <strain evidence="6">CGMCC 1.15725</strain>
    </source>
</reference>
<dbReference type="Pfam" id="PF03466">
    <property type="entry name" value="LysR_substrate"/>
    <property type="match status" value="1"/>
</dbReference>
<comment type="similarity">
    <text evidence="1">Belongs to the LysR transcriptional regulatory family.</text>
</comment>
<sequence>MSRRLPPLGGLRAFEAAARLGSFVAAADELGVTAGAVSQQVKGLEERLGLALFERRPQALVLTAAGCEYAPTLKAAFDAIEAATRRLVPPAERVRLAAAVPASFATFWLLPRLARFEAHHPGVELAIQSASRRADPGLDGADAAIRQGRAGWRERACLYLWSEALVPVSSPAAAGADDPLDGATLLATEGVPDRWAVWSAAMDRPLRPRRRLMLADDGLVIQAALNGLGAALVDRHLVEPALREGRLVLLDARPAWRPGTAWYLVHDERTRPLAAFADWLLDECAGPMP</sequence>
<organism evidence="6 7">
    <name type="scientific">Aliidongia dinghuensis</name>
    <dbReference type="NCBI Taxonomy" id="1867774"/>
    <lineage>
        <taxon>Bacteria</taxon>
        <taxon>Pseudomonadati</taxon>
        <taxon>Pseudomonadota</taxon>
        <taxon>Alphaproteobacteria</taxon>
        <taxon>Rhodospirillales</taxon>
        <taxon>Dongiaceae</taxon>
        <taxon>Aliidongia</taxon>
    </lineage>
</organism>
<dbReference type="EMBL" id="BMJQ01000001">
    <property type="protein sequence ID" value="GGE99835.1"/>
    <property type="molecule type" value="Genomic_DNA"/>
</dbReference>
<keyword evidence="7" id="KW-1185">Reference proteome</keyword>
<dbReference type="InterPro" id="IPR036390">
    <property type="entry name" value="WH_DNA-bd_sf"/>
</dbReference>
<accession>A0A8J2YPC2</accession>
<gene>
    <name evidence="6" type="primary">gcvA</name>
    <name evidence="6" type="ORF">GCM10011611_01770</name>
</gene>
<dbReference type="InterPro" id="IPR000847">
    <property type="entry name" value="LysR_HTH_N"/>
</dbReference>
<proteinExistence type="inferred from homology"/>
<dbReference type="AlphaFoldDB" id="A0A8J2YPC2"/>
<dbReference type="InterPro" id="IPR058163">
    <property type="entry name" value="LysR-type_TF_proteobact-type"/>
</dbReference>
<dbReference type="Gene3D" id="3.40.190.10">
    <property type="entry name" value="Periplasmic binding protein-like II"/>
    <property type="match status" value="2"/>
</dbReference>
<dbReference type="Gene3D" id="1.10.10.10">
    <property type="entry name" value="Winged helix-like DNA-binding domain superfamily/Winged helix DNA-binding domain"/>
    <property type="match status" value="1"/>
</dbReference>
<dbReference type="InterPro" id="IPR036388">
    <property type="entry name" value="WH-like_DNA-bd_sf"/>
</dbReference>
<evidence type="ECO:0000256" key="4">
    <source>
        <dbReference type="ARBA" id="ARBA00023163"/>
    </source>
</evidence>
<dbReference type="Proteomes" id="UP000646365">
    <property type="component" value="Unassembled WGS sequence"/>
</dbReference>
<evidence type="ECO:0000313" key="7">
    <source>
        <dbReference type="Proteomes" id="UP000646365"/>
    </source>
</evidence>
<feature type="domain" description="HTH lysR-type" evidence="5">
    <location>
        <begin position="6"/>
        <end position="63"/>
    </location>
</feature>
<keyword evidence="4" id="KW-0804">Transcription</keyword>
<dbReference type="RefSeq" id="WP_189041466.1">
    <property type="nucleotide sequence ID" value="NZ_BMJQ01000001.1"/>
</dbReference>
<dbReference type="GO" id="GO:0003700">
    <property type="term" value="F:DNA-binding transcription factor activity"/>
    <property type="evidence" value="ECO:0007669"/>
    <property type="project" value="InterPro"/>
</dbReference>
<evidence type="ECO:0000256" key="2">
    <source>
        <dbReference type="ARBA" id="ARBA00023015"/>
    </source>
</evidence>
<dbReference type="PANTHER" id="PTHR30537:SF74">
    <property type="entry name" value="HTH-TYPE TRANSCRIPTIONAL REGULATOR TRPI"/>
    <property type="match status" value="1"/>
</dbReference>
<dbReference type="GO" id="GO:0006351">
    <property type="term" value="P:DNA-templated transcription"/>
    <property type="evidence" value="ECO:0007669"/>
    <property type="project" value="TreeGrafter"/>
</dbReference>
<dbReference type="Pfam" id="PF00126">
    <property type="entry name" value="HTH_1"/>
    <property type="match status" value="1"/>
</dbReference>
<dbReference type="InterPro" id="IPR005119">
    <property type="entry name" value="LysR_subst-bd"/>
</dbReference>
<dbReference type="GO" id="GO:0043565">
    <property type="term" value="F:sequence-specific DNA binding"/>
    <property type="evidence" value="ECO:0007669"/>
    <property type="project" value="TreeGrafter"/>
</dbReference>
<keyword evidence="2" id="KW-0805">Transcription regulation</keyword>
<dbReference type="SUPFAM" id="SSF46785">
    <property type="entry name" value="Winged helix' DNA-binding domain"/>
    <property type="match status" value="1"/>
</dbReference>
<dbReference type="SUPFAM" id="SSF53850">
    <property type="entry name" value="Periplasmic binding protein-like II"/>
    <property type="match status" value="1"/>
</dbReference>
<keyword evidence="3" id="KW-0238">DNA-binding</keyword>
<dbReference type="PROSITE" id="PS50931">
    <property type="entry name" value="HTH_LYSR"/>
    <property type="match status" value="1"/>
</dbReference>
<dbReference type="PRINTS" id="PR00039">
    <property type="entry name" value="HTHLYSR"/>
</dbReference>
<evidence type="ECO:0000259" key="5">
    <source>
        <dbReference type="PROSITE" id="PS50931"/>
    </source>
</evidence>
<protein>
    <submittedName>
        <fullName evidence="6">Transcriptional regulator GcvA</fullName>
    </submittedName>
</protein>
<reference evidence="6" key="2">
    <citation type="submission" date="2020-09" db="EMBL/GenBank/DDBJ databases">
        <authorList>
            <person name="Sun Q."/>
            <person name="Zhou Y."/>
        </authorList>
    </citation>
    <scope>NUCLEOTIDE SEQUENCE</scope>
    <source>
        <strain evidence="6">CGMCC 1.15725</strain>
    </source>
</reference>
<comment type="caution">
    <text evidence="6">The sequence shown here is derived from an EMBL/GenBank/DDBJ whole genome shotgun (WGS) entry which is preliminary data.</text>
</comment>
<evidence type="ECO:0000256" key="1">
    <source>
        <dbReference type="ARBA" id="ARBA00009437"/>
    </source>
</evidence>